<dbReference type="PANTHER" id="PTHR31964:SF113">
    <property type="entry name" value="USPA DOMAIN-CONTAINING PROTEIN"/>
    <property type="match status" value="1"/>
</dbReference>
<gene>
    <name evidence="3" type="ORF">SAMN05421799_1244</name>
</gene>
<accession>A0A1N7PXS0</accession>
<dbReference type="InterPro" id="IPR014729">
    <property type="entry name" value="Rossmann-like_a/b/a_fold"/>
</dbReference>
<dbReference type="EMBL" id="FTOO01000024">
    <property type="protein sequence ID" value="SIT15167.1"/>
    <property type="molecule type" value="Genomic_DNA"/>
</dbReference>
<dbReference type="PRINTS" id="PR01438">
    <property type="entry name" value="UNVRSLSTRESS"/>
</dbReference>
<name>A0A1N7PXS0_9BACL</name>
<reference evidence="4" key="1">
    <citation type="submission" date="2017-01" db="EMBL/GenBank/DDBJ databases">
        <authorList>
            <person name="Varghese N."/>
            <person name="Submissions S."/>
        </authorList>
    </citation>
    <scope>NUCLEOTIDE SEQUENCE [LARGE SCALE GENOMIC DNA]</scope>
    <source>
        <strain evidence="4">DSM 16176</strain>
    </source>
</reference>
<evidence type="ECO:0000256" key="1">
    <source>
        <dbReference type="ARBA" id="ARBA00008791"/>
    </source>
</evidence>
<sequence length="148" mass="16371">MRHMRTIVWAVDGSECSWRAGEWAAQMLGKWPEAELVAVYVHVPTVPAADAWTGIGLPTVMDVEAQESAIGRELREKVFERFQPYAARVVFREEYGAPADVIVDAAEAVDADLIVIGTHGRKGLDRVLMGSVSTAVMHRARQAVWVVR</sequence>
<dbReference type="InterPro" id="IPR006015">
    <property type="entry name" value="Universal_stress_UspA"/>
</dbReference>
<comment type="similarity">
    <text evidence="1">Belongs to the universal stress protein A family.</text>
</comment>
<dbReference type="Gene3D" id="3.40.50.620">
    <property type="entry name" value="HUPs"/>
    <property type="match status" value="1"/>
</dbReference>
<dbReference type="STRING" id="252246.SAMN05421799_1244"/>
<dbReference type="Pfam" id="PF00582">
    <property type="entry name" value="Usp"/>
    <property type="match status" value="1"/>
</dbReference>
<dbReference type="AlphaFoldDB" id="A0A1N7PXS0"/>
<dbReference type="SUPFAM" id="SSF52402">
    <property type="entry name" value="Adenine nucleotide alpha hydrolases-like"/>
    <property type="match status" value="1"/>
</dbReference>
<organism evidence="3 4">
    <name type="scientific">Alicyclobacillus vulcanalis</name>
    <dbReference type="NCBI Taxonomy" id="252246"/>
    <lineage>
        <taxon>Bacteria</taxon>
        <taxon>Bacillati</taxon>
        <taxon>Bacillota</taxon>
        <taxon>Bacilli</taxon>
        <taxon>Bacillales</taxon>
        <taxon>Alicyclobacillaceae</taxon>
        <taxon>Alicyclobacillus</taxon>
    </lineage>
</organism>
<evidence type="ECO:0000313" key="3">
    <source>
        <dbReference type="EMBL" id="SIT15167.1"/>
    </source>
</evidence>
<protein>
    <submittedName>
        <fullName evidence="3">Nucleotide-binding universal stress protein, UspA family</fullName>
    </submittedName>
</protein>
<dbReference type="InterPro" id="IPR006016">
    <property type="entry name" value="UspA"/>
</dbReference>
<dbReference type="CDD" id="cd23659">
    <property type="entry name" value="USP_At3g01520-like"/>
    <property type="match status" value="1"/>
</dbReference>
<dbReference type="Proteomes" id="UP000186156">
    <property type="component" value="Unassembled WGS sequence"/>
</dbReference>
<evidence type="ECO:0000259" key="2">
    <source>
        <dbReference type="Pfam" id="PF00582"/>
    </source>
</evidence>
<keyword evidence="4" id="KW-1185">Reference proteome</keyword>
<feature type="domain" description="UspA" evidence="2">
    <location>
        <begin position="4"/>
        <end position="148"/>
    </location>
</feature>
<proteinExistence type="inferred from homology"/>
<dbReference type="PANTHER" id="PTHR31964">
    <property type="entry name" value="ADENINE NUCLEOTIDE ALPHA HYDROLASES-LIKE SUPERFAMILY PROTEIN"/>
    <property type="match status" value="1"/>
</dbReference>
<evidence type="ECO:0000313" key="4">
    <source>
        <dbReference type="Proteomes" id="UP000186156"/>
    </source>
</evidence>